<comment type="caution">
    <text evidence="1">The sequence shown here is derived from an EMBL/GenBank/DDBJ whole genome shotgun (WGS) entry which is preliminary data.</text>
</comment>
<protein>
    <submittedName>
        <fullName evidence="1">12628_t:CDS:1</fullName>
    </submittedName>
</protein>
<gene>
    <name evidence="1" type="ORF">RPERSI_LOCUS2963</name>
</gene>
<proteinExistence type="predicted"/>
<organism evidence="1 2">
    <name type="scientific">Racocetra persica</name>
    <dbReference type="NCBI Taxonomy" id="160502"/>
    <lineage>
        <taxon>Eukaryota</taxon>
        <taxon>Fungi</taxon>
        <taxon>Fungi incertae sedis</taxon>
        <taxon>Mucoromycota</taxon>
        <taxon>Glomeromycotina</taxon>
        <taxon>Glomeromycetes</taxon>
        <taxon>Diversisporales</taxon>
        <taxon>Gigasporaceae</taxon>
        <taxon>Racocetra</taxon>
    </lineage>
</organism>
<accession>A0ACA9LGC2</accession>
<dbReference type="EMBL" id="CAJVQC010003443">
    <property type="protein sequence ID" value="CAG8526951.1"/>
    <property type="molecule type" value="Genomic_DNA"/>
</dbReference>
<evidence type="ECO:0000313" key="1">
    <source>
        <dbReference type="EMBL" id="CAG8526951.1"/>
    </source>
</evidence>
<dbReference type="Proteomes" id="UP000789920">
    <property type="component" value="Unassembled WGS sequence"/>
</dbReference>
<name>A0ACA9LGC2_9GLOM</name>
<reference evidence="1" key="1">
    <citation type="submission" date="2021-06" db="EMBL/GenBank/DDBJ databases">
        <authorList>
            <person name="Kallberg Y."/>
            <person name="Tangrot J."/>
            <person name="Rosling A."/>
        </authorList>
    </citation>
    <scope>NUCLEOTIDE SEQUENCE</scope>
    <source>
        <strain evidence="1">MA461A</strain>
    </source>
</reference>
<evidence type="ECO:0000313" key="2">
    <source>
        <dbReference type="Proteomes" id="UP000789920"/>
    </source>
</evidence>
<feature type="non-terminal residue" evidence="1">
    <location>
        <position position="76"/>
    </location>
</feature>
<sequence>MAMEQFAEQFETRYAEKMSDEIGSLFTRKNISYERQHYEVVDAYEGTRAIVKILWDTLNHIEEEKKLNLTEAEKEE</sequence>
<keyword evidence="2" id="KW-1185">Reference proteome</keyword>